<dbReference type="AlphaFoldDB" id="A0A7Y9J9E8"/>
<proteinExistence type="predicted"/>
<accession>A0A7Y9J9E8</accession>
<comment type="caution">
    <text evidence="1">The sequence shown here is derived from an EMBL/GenBank/DDBJ whole genome shotgun (WGS) entry which is preliminary data.</text>
</comment>
<reference evidence="1 2" key="1">
    <citation type="submission" date="2020-07" db="EMBL/GenBank/DDBJ databases">
        <title>Sequencing the genomes of 1000 actinobacteria strains.</title>
        <authorList>
            <person name="Klenk H.-P."/>
        </authorList>
    </citation>
    <scope>NUCLEOTIDE SEQUENCE [LARGE SCALE GENOMIC DNA]</scope>
    <source>
        <strain evidence="1 2">DSM 45772</strain>
    </source>
</reference>
<evidence type="ECO:0000313" key="2">
    <source>
        <dbReference type="Proteomes" id="UP000535890"/>
    </source>
</evidence>
<evidence type="ECO:0008006" key="3">
    <source>
        <dbReference type="Google" id="ProtNLM"/>
    </source>
</evidence>
<name>A0A7Y9J9E8_9PSEU</name>
<protein>
    <recommendedName>
        <fullName evidence="3">Thiamine-binding protein domain-containing protein</fullName>
    </recommendedName>
</protein>
<evidence type="ECO:0000313" key="1">
    <source>
        <dbReference type="EMBL" id="NYD39354.1"/>
    </source>
</evidence>
<organism evidence="1 2">
    <name type="scientific">Actinomycetospora corticicola</name>
    <dbReference type="NCBI Taxonomy" id="663602"/>
    <lineage>
        <taxon>Bacteria</taxon>
        <taxon>Bacillati</taxon>
        <taxon>Actinomycetota</taxon>
        <taxon>Actinomycetes</taxon>
        <taxon>Pseudonocardiales</taxon>
        <taxon>Pseudonocardiaceae</taxon>
        <taxon>Actinomycetospora</taxon>
    </lineage>
</organism>
<keyword evidence="2" id="KW-1185">Reference proteome</keyword>
<gene>
    <name evidence="1" type="ORF">BJ983_005456</name>
</gene>
<dbReference type="RefSeq" id="WP_179796681.1">
    <property type="nucleotide sequence ID" value="NZ_BAABHP010000001.1"/>
</dbReference>
<dbReference type="EMBL" id="JACCBN010000001">
    <property type="protein sequence ID" value="NYD39354.1"/>
    <property type="molecule type" value="Genomic_DNA"/>
</dbReference>
<sequence>MDKYRVLLMTDLTRLDDDGLADLYERLTEIGGVPTVPSGVLEVTGTTKATDAREAVAEVGRVLENALTAMNRPCRVIGVQAGEVPTPRA</sequence>
<dbReference type="Proteomes" id="UP000535890">
    <property type="component" value="Unassembled WGS sequence"/>
</dbReference>